<sequence>CASKSNVTPIQLMQVKGPSAQEVDLRSSQRQCMNSILNGEDTGNKECKPSCKN</sequence>
<dbReference type="EMBL" id="HACG01052089">
    <property type="protein sequence ID" value="CEK98960.1"/>
    <property type="molecule type" value="Transcribed_RNA"/>
</dbReference>
<gene>
    <name evidence="1" type="primary">ORF220070</name>
</gene>
<organism evidence="1">
    <name type="scientific">Arion vulgaris</name>
    <dbReference type="NCBI Taxonomy" id="1028688"/>
    <lineage>
        <taxon>Eukaryota</taxon>
        <taxon>Metazoa</taxon>
        <taxon>Spiralia</taxon>
        <taxon>Lophotrochozoa</taxon>
        <taxon>Mollusca</taxon>
        <taxon>Gastropoda</taxon>
        <taxon>Heterobranchia</taxon>
        <taxon>Euthyneura</taxon>
        <taxon>Panpulmonata</taxon>
        <taxon>Eupulmonata</taxon>
        <taxon>Stylommatophora</taxon>
        <taxon>Helicina</taxon>
        <taxon>Arionoidea</taxon>
        <taxon>Arionidae</taxon>
        <taxon>Arion</taxon>
    </lineage>
</organism>
<feature type="non-terminal residue" evidence="1">
    <location>
        <position position="1"/>
    </location>
</feature>
<accession>A0A0B7C3G9</accession>
<evidence type="ECO:0000313" key="1">
    <source>
        <dbReference type="EMBL" id="CEK98960.1"/>
    </source>
</evidence>
<dbReference type="AlphaFoldDB" id="A0A0B7C3G9"/>
<protein>
    <submittedName>
        <fullName evidence="1">Uncharacterized protein</fullName>
    </submittedName>
</protein>
<reference evidence="1" key="1">
    <citation type="submission" date="2014-12" db="EMBL/GenBank/DDBJ databases">
        <title>Insight into the proteome of Arion vulgaris.</title>
        <authorList>
            <person name="Aradska J."/>
            <person name="Bulat T."/>
            <person name="Smidak R."/>
            <person name="Sarate P."/>
            <person name="Gangsoo J."/>
            <person name="Sialana F."/>
            <person name="Bilban M."/>
            <person name="Lubec G."/>
        </authorList>
    </citation>
    <scope>NUCLEOTIDE SEQUENCE</scope>
    <source>
        <tissue evidence="1">Skin</tissue>
    </source>
</reference>
<proteinExistence type="predicted"/>
<name>A0A0B7C3G9_9EUPU</name>